<sequence length="212" mass="23283">MEYNGAAVVAMVGKNCVAIAADKRLGQQFTTVATDFKKIYSLTPRTYIGLGGLATDVNTLADLFRVKLNLYKLREGREIEPETFAHLLSSTLYEKRFGPYFVDPVVAGINKDGKPFICSTDLIGCINYAKDFVVSGTASSKLFGTCESLWEPDLGPEDLFETISQSLMNAFDRDAYSGWGAVVHVITPEGVTTRTLKTRMTWSGASPMYLGF</sequence>
<name>A0A4P9Y9C4_9FUNG</name>
<dbReference type="InterPro" id="IPR001353">
    <property type="entry name" value="Proteasome_sua/b"/>
</dbReference>
<evidence type="ECO:0000313" key="5">
    <source>
        <dbReference type="EMBL" id="RKP15444.1"/>
    </source>
</evidence>
<keyword evidence="2 4" id="KW-0647">Proteasome</keyword>
<keyword evidence="6" id="KW-1185">Reference proteome</keyword>
<dbReference type="SUPFAM" id="SSF56235">
    <property type="entry name" value="N-terminal nucleophile aminohydrolases (Ntn hydrolases)"/>
    <property type="match status" value="1"/>
</dbReference>
<evidence type="ECO:0000256" key="1">
    <source>
        <dbReference type="ARBA" id="ARBA00022490"/>
    </source>
</evidence>
<dbReference type="InterPro" id="IPR033811">
    <property type="entry name" value="Proteasome_beta_3"/>
</dbReference>
<dbReference type="InterPro" id="IPR029055">
    <property type="entry name" value="Ntn_hydrolases_N"/>
</dbReference>
<proteinExistence type="inferred from homology"/>
<organism evidence="5 6">
    <name type="scientific">Piptocephalis cylindrospora</name>
    <dbReference type="NCBI Taxonomy" id="1907219"/>
    <lineage>
        <taxon>Eukaryota</taxon>
        <taxon>Fungi</taxon>
        <taxon>Fungi incertae sedis</taxon>
        <taxon>Zoopagomycota</taxon>
        <taxon>Zoopagomycotina</taxon>
        <taxon>Zoopagomycetes</taxon>
        <taxon>Zoopagales</taxon>
        <taxon>Piptocephalidaceae</taxon>
        <taxon>Piptocephalis</taxon>
    </lineage>
</organism>
<dbReference type="PROSITE" id="PS51476">
    <property type="entry name" value="PROTEASOME_BETA_2"/>
    <property type="match status" value="1"/>
</dbReference>
<dbReference type="Gene3D" id="3.60.20.10">
    <property type="entry name" value="Glutamine Phosphoribosylpyrophosphate, subunit 1, domain 1"/>
    <property type="match status" value="1"/>
</dbReference>
<protein>
    <recommendedName>
        <fullName evidence="4">Proteasome subunit beta</fullName>
    </recommendedName>
</protein>
<dbReference type="InterPro" id="IPR016050">
    <property type="entry name" value="Proteasome_bsu_CS"/>
</dbReference>
<gene>
    <name evidence="5" type="ORF">BJ684DRAFT_18220</name>
</gene>
<dbReference type="PROSITE" id="PS00854">
    <property type="entry name" value="PROTEASOME_BETA_1"/>
    <property type="match status" value="1"/>
</dbReference>
<evidence type="ECO:0000313" key="6">
    <source>
        <dbReference type="Proteomes" id="UP000267251"/>
    </source>
</evidence>
<dbReference type="InterPro" id="IPR023333">
    <property type="entry name" value="Proteasome_suB-type"/>
</dbReference>
<dbReference type="GO" id="GO:0043161">
    <property type="term" value="P:proteasome-mediated ubiquitin-dependent protein catabolic process"/>
    <property type="evidence" value="ECO:0007669"/>
    <property type="project" value="InterPro"/>
</dbReference>
<evidence type="ECO:0000256" key="2">
    <source>
        <dbReference type="ARBA" id="ARBA00022942"/>
    </source>
</evidence>
<dbReference type="PANTHER" id="PTHR32194:SF10">
    <property type="entry name" value="PROTEASOME SUBUNIT BETA TYPE-3"/>
    <property type="match status" value="1"/>
</dbReference>
<comment type="subunit">
    <text evidence="4">Component of the proteasome complex.</text>
</comment>
<dbReference type="GO" id="GO:0005737">
    <property type="term" value="C:cytoplasm"/>
    <property type="evidence" value="ECO:0007669"/>
    <property type="project" value="UniProtKB-SubCell"/>
</dbReference>
<dbReference type="GO" id="GO:0019774">
    <property type="term" value="C:proteasome core complex, beta-subunit complex"/>
    <property type="evidence" value="ECO:0007669"/>
    <property type="project" value="InterPro"/>
</dbReference>
<evidence type="ECO:0000256" key="4">
    <source>
        <dbReference type="RuleBase" id="RU004203"/>
    </source>
</evidence>
<accession>A0A4P9Y9C4</accession>
<dbReference type="PANTHER" id="PTHR32194">
    <property type="entry name" value="METALLOPROTEASE TLDD"/>
    <property type="match status" value="1"/>
</dbReference>
<dbReference type="AlphaFoldDB" id="A0A4P9Y9C4"/>
<comment type="function">
    <text evidence="4">Component of the proteasome, a multicatalytic proteinase complex which is characterized by its ability to cleave peptides with Arg, Phe, Tyr, Leu, and Glu adjacent to the leaving group at neutral or slightly basic pH. The proteasome has an ATP-dependent proteolytic activity.</text>
</comment>
<dbReference type="FunFam" id="3.60.20.10:FF:000003">
    <property type="entry name" value="Proteasome subunit beta type-3"/>
    <property type="match status" value="1"/>
</dbReference>
<dbReference type="GO" id="GO:0005634">
    <property type="term" value="C:nucleus"/>
    <property type="evidence" value="ECO:0007669"/>
    <property type="project" value="UniProtKB-SubCell"/>
</dbReference>
<dbReference type="Pfam" id="PF00227">
    <property type="entry name" value="Proteasome"/>
    <property type="match status" value="1"/>
</dbReference>
<dbReference type="Proteomes" id="UP000267251">
    <property type="component" value="Unassembled WGS sequence"/>
</dbReference>
<dbReference type="OrthoDB" id="204949at2759"/>
<dbReference type="EMBL" id="KZ987731">
    <property type="protein sequence ID" value="RKP15444.1"/>
    <property type="molecule type" value="Genomic_DNA"/>
</dbReference>
<comment type="similarity">
    <text evidence="4">Belongs to the peptidase T1B family.</text>
</comment>
<keyword evidence="1 4" id="KW-0963">Cytoplasm</keyword>
<comment type="subcellular location">
    <subcellularLocation>
        <location evidence="4">Cytoplasm</location>
    </subcellularLocation>
    <subcellularLocation>
        <location evidence="4">Nucleus</location>
    </subcellularLocation>
</comment>
<keyword evidence="3 4" id="KW-0539">Nucleus</keyword>
<evidence type="ECO:0000256" key="3">
    <source>
        <dbReference type="ARBA" id="ARBA00023242"/>
    </source>
</evidence>
<reference evidence="6" key="1">
    <citation type="journal article" date="2018" name="Nat. Microbiol.">
        <title>Leveraging single-cell genomics to expand the fungal tree of life.</title>
        <authorList>
            <person name="Ahrendt S.R."/>
            <person name="Quandt C.A."/>
            <person name="Ciobanu D."/>
            <person name="Clum A."/>
            <person name="Salamov A."/>
            <person name="Andreopoulos B."/>
            <person name="Cheng J.F."/>
            <person name="Woyke T."/>
            <person name="Pelin A."/>
            <person name="Henrissat B."/>
            <person name="Reynolds N.K."/>
            <person name="Benny G.L."/>
            <person name="Smith M.E."/>
            <person name="James T.Y."/>
            <person name="Grigoriev I.V."/>
        </authorList>
    </citation>
    <scope>NUCLEOTIDE SEQUENCE [LARGE SCALE GENOMIC DNA]</scope>
</reference>
<dbReference type="CDD" id="cd03759">
    <property type="entry name" value="proteasome_beta_type_3"/>
    <property type="match status" value="1"/>
</dbReference>